<reference evidence="1" key="1">
    <citation type="submission" date="2023-04" db="EMBL/GenBank/DDBJ databases">
        <title>Draft Genome sequencing of Naganishia species isolated from polar environments using Oxford Nanopore Technology.</title>
        <authorList>
            <person name="Leo P."/>
            <person name="Venkateswaran K."/>
        </authorList>
    </citation>
    <scope>NUCLEOTIDE SEQUENCE</scope>
    <source>
        <strain evidence="1">MNA-CCFEE 5262</strain>
    </source>
</reference>
<protein>
    <submittedName>
        <fullName evidence="1">Uncharacterized protein</fullName>
    </submittedName>
</protein>
<proteinExistence type="predicted"/>
<evidence type="ECO:0000313" key="1">
    <source>
        <dbReference type="EMBL" id="KAJ9117212.1"/>
    </source>
</evidence>
<evidence type="ECO:0000313" key="2">
    <source>
        <dbReference type="Proteomes" id="UP001230649"/>
    </source>
</evidence>
<dbReference type="EMBL" id="JASBWS010000002">
    <property type="protein sequence ID" value="KAJ9117212.1"/>
    <property type="molecule type" value="Genomic_DNA"/>
</dbReference>
<gene>
    <name evidence="1" type="ORF">QFC20_000356</name>
</gene>
<name>A0ACC2X3B2_9TREE</name>
<keyword evidence="2" id="KW-1185">Reference proteome</keyword>
<organism evidence="1 2">
    <name type="scientific">Naganishia adeliensis</name>
    <dbReference type="NCBI Taxonomy" id="92952"/>
    <lineage>
        <taxon>Eukaryota</taxon>
        <taxon>Fungi</taxon>
        <taxon>Dikarya</taxon>
        <taxon>Basidiomycota</taxon>
        <taxon>Agaricomycotina</taxon>
        <taxon>Tremellomycetes</taxon>
        <taxon>Filobasidiales</taxon>
        <taxon>Filobasidiaceae</taxon>
        <taxon>Naganishia</taxon>
    </lineage>
</organism>
<dbReference type="Proteomes" id="UP001230649">
    <property type="component" value="Unassembled WGS sequence"/>
</dbReference>
<comment type="caution">
    <text evidence="1">The sequence shown here is derived from an EMBL/GenBank/DDBJ whole genome shotgun (WGS) entry which is preliminary data.</text>
</comment>
<accession>A0ACC2X3B2</accession>
<sequence>MQGYTFPANASSPPALDNTNNQLLLRIHARPLNKEESVPQLESASSGTNSSTPGRVERSSGLHHANHMAVTKEGIAEYIRLSTPGSEDVESSPTVQRHTGQDGRLLVPFTPTTPPSVLDSLDTSPSERNDTSYFHSIKQDSSPTTPTQESILLTATSPTRNPFSRRRSSQKPTLNLIIEDPSPPLSVSATIASCAKDDDVSPFERGSMRVELGDEGRSGSDGRRLRQLGGKVARRAYSMNDLGRHEHEYKTVTEETAVQRSETRDIALQEENVSLAASPVKYQRLIRTSLIQENITASPANQDLTAYGQYATTGSVRDGHGDEGPAANQTHEHVRPEHTLSTETASQHNADESSVLPRKGKLEPRTITVADASPASLALILNPFTRRGTLVDTIEMQKPVAYNARLPHPAISYAALGGKDVDLSEYFDENGVFLDMMYRRIGDGGNKVLLQDGEAVTFPTVKNTASQESASKASPTSKDIGLTTTRTSAMGHDGIIWKDDHVFGKSTSSGMTRAEANSQLQLLREIHVTAQQMVTGDDQLFQQATEPIQNVTSLVRLTESVQSRQTPPWAYNSVSEYDSGYGGREKKRSKKASRRTDHMKDRNATPRHLGSRSSGSQMPYTWSSFPSGRPPMHANDYSFGSSPSVAPVSYPYSTDPRQPYYAAQTENYTAHGMSSVDTGGMWPASDLAYAISAAESRISPSYSPSVSTPLRYKSDICRTYWINGDCPYRLRCYFVHPPPSAHQTVARDTIAALEDPVAGFHLQRYQDQHNVQNLLNILRAGVDSISEADAVSQPTIVDLLSQAQAGPQASSYAVMPLLNGSMVPLYPLQPAVGATVTSTSQGHFIRLPPPPSLQRTEGLPALPHQPPVQLVTKEDIATHLQSGKAKNRASPANRQLKETNGRRFSTAGPLPRKSTDAQATFASKARAAQERMEGKTVAVKRPASRTLKQVRQTTLQETSREGTRLVSTAHGTGSLRVVNAINQVESRLSKRQF</sequence>